<name>A0A1H8GMP8_9HYPH</name>
<dbReference type="Proteomes" id="UP000183063">
    <property type="component" value="Unassembled WGS sequence"/>
</dbReference>
<dbReference type="STRING" id="501024.RTCCBAU85039_1494"/>
<keyword evidence="1" id="KW-0812">Transmembrane</keyword>
<evidence type="ECO:0000256" key="1">
    <source>
        <dbReference type="SAM" id="Phobius"/>
    </source>
</evidence>
<dbReference type="EMBL" id="FNXB01000006">
    <property type="protein sequence ID" value="SEH62772.1"/>
    <property type="molecule type" value="Genomic_DNA"/>
</dbReference>
<dbReference type="InterPro" id="IPR021265">
    <property type="entry name" value="DUF2842"/>
</dbReference>
<evidence type="ECO:0000313" key="5">
    <source>
        <dbReference type="Proteomes" id="UP000198939"/>
    </source>
</evidence>
<keyword evidence="1" id="KW-0472">Membrane</keyword>
<protein>
    <recommendedName>
        <fullName evidence="6">DUF2842 domain-containing protein</fullName>
    </recommendedName>
</protein>
<dbReference type="Proteomes" id="UP000198939">
    <property type="component" value="Unassembled WGS sequence"/>
</dbReference>
<reference evidence="3 5" key="1">
    <citation type="submission" date="2016-10" db="EMBL/GenBank/DDBJ databases">
        <authorList>
            <person name="Varghese N."/>
            <person name="Submissions S."/>
        </authorList>
    </citation>
    <scope>NUCLEOTIDE SEQUENCE [LARGE SCALE GENOMIC DNA]</scope>
    <source>
        <strain evidence="3 5">CGMCC 1.7071</strain>
    </source>
</reference>
<evidence type="ECO:0000313" key="3">
    <source>
        <dbReference type="EMBL" id="SEN45282.1"/>
    </source>
</evidence>
<dbReference type="Pfam" id="PF11003">
    <property type="entry name" value="DUF2842"/>
    <property type="match status" value="1"/>
</dbReference>
<evidence type="ECO:0008006" key="6">
    <source>
        <dbReference type="Google" id="ProtNLM"/>
    </source>
</evidence>
<sequence length="83" mass="9564">MPSRQFKHQCERYLMPVRLRKFIGTILIVVLVFAYALLANTIAVATLGNAPWWGQLLYFFLTGLLWVLPAMVIIKWMAGPKQQ</sequence>
<dbReference type="EMBL" id="FOCV01000004">
    <property type="protein sequence ID" value="SEN45282.1"/>
    <property type="molecule type" value="Genomic_DNA"/>
</dbReference>
<dbReference type="AlphaFoldDB" id="A0A1H8GMP8"/>
<gene>
    <name evidence="2" type="ORF">RTCCBAU85039_1494</name>
    <name evidence="3" type="ORF">SAMN05216228_1004304</name>
</gene>
<proteinExistence type="predicted"/>
<accession>A0A1H8GMP8</accession>
<reference evidence="4" key="3">
    <citation type="submission" date="2016-10" db="EMBL/GenBank/DDBJ databases">
        <authorList>
            <person name="Wibberg D."/>
        </authorList>
    </citation>
    <scope>NUCLEOTIDE SEQUENCE [LARGE SCALE GENOMIC DNA]</scope>
</reference>
<keyword evidence="5" id="KW-1185">Reference proteome</keyword>
<organism evidence="2 4">
    <name type="scientific">Rhizobium tibeticum</name>
    <dbReference type="NCBI Taxonomy" id="501024"/>
    <lineage>
        <taxon>Bacteria</taxon>
        <taxon>Pseudomonadati</taxon>
        <taxon>Pseudomonadota</taxon>
        <taxon>Alphaproteobacteria</taxon>
        <taxon>Hyphomicrobiales</taxon>
        <taxon>Rhizobiaceae</taxon>
        <taxon>Rhizobium/Agrobacterium group</taxon>
        <taxon>Rhizobium</taxon>
    </lineage>
</organism>
<feature type="transmembrane region" description="Helical" evidence="1">
    <location>
        <begin position="21"/>
        <end position="44"/>
    </location>
</feature>
<reference evidence="2" key="2">
    <citation type="submission" date="2016-10" db="EMBL/GenBank/DDBJ databases">
        <authorList>
            <person name="de Groot N.N."/>
        </authorList>
    </citation>
    <scope>NUCLEOTIDE SEQUENCE [LARGE SCALE GENOMIC DNA]</scope>
    <source>
        <strain evidence="2">CCBAU85039</strain>
    </source>
</reference>
<evidence type="ECO:0000313" key="4">
    <source>
        <dbReference type="Proteomes" id="UP000183063"/>
    </source>
</evidence>
<keyword evidence="1" id="KW-1133">Transmembrane helix</keyword>
<evidence type="ECO:0000313" key="2">
    <source>
        <dbReference type="EMBL" id="SEH62772.1"/>
    </source>
</evidence>
<feature type="transmembrane region" description="Helical" evidence="1">
    <location>
        <begin position="56"/>
        <end position="78"/>
    </location>
</feature>